<proteinExistence type="predicted"/>
<dbReference type="GO" id="GO:0016020">
    <property type="term" value="C:membrane"/>
    <property type="evidence" value="ECO:0007669"/>
    <property type="project" value="TreeGrafter"/>
</dbReference>
<organism evidence="2 3">
    <name type="scientific">Operophtera brumata</name>
    <name type="common">Winter moth</name>
    <name type="synonym">Phalaena brumata</name>
    <dbReference type="NCBI Taxonomy" id="104452"/>
    <lineage>
        <taxon>Eukaryota</taxon>
        <taxon>Metazoa</taxon>
        <taxon>Ecdysozoa</taxon>
        <taxon>Arthropoda</taxon>
        <taxon>Hexapoda</taxon>
        <taxon>Insecta</taxon>
        <taxon>Pterygota</taxon>
        <taxon>Neoptera</taxon>
        <taxon>Endopterygota</taxon>
        <taxon>Lepidoptera</taxon>
        <taxon>Glossata</taxon>
        <taxon>Ditrysia</taxon>
        <taxon>Geometroidea</taxon>
        <taxon>Geometridae</taxon>
        <taxon>Larentiinae</taxon>
        <taxon>Operophtera</taxon>
    </lineage>
</organism>
<feature type="transmembrane region" description="Helical" evidence="1">
    <location>
        <begin position="37"/>
        <end position="59"/>
    </location>
</feature>
<dbReference type="AlphaFoldDB" id="A0A0L7KNA2"/>
<gene>
    <name evidence="2" type="ORF">OBRU01_23731</name>
</gene>
<name>A0A0L7KNA2_OPEBR</name>
<evidence type="ECO:0000313" key="3">
    <source>
        <dbReference type="Proteomes" id="UP000037510"/>
    </source>
</evidence>
<keyword evidence="1" id="KW-0812">Transmembrane</keyword>
<reference evidence="2 3" key="1">
    <citation type="journal article" date="2015" name="Genome Biol. Evol.">
        <title>The genome of winter moth (Operophtera brumata) provides a genomic perspective on sexual dimorphism and phenology.</title>
        <authorList>
            <person name="Derks M.F."/>
            <person name="Smit S."/>
            <person name="Salis L."/>
            <person name="Schijlen E."/>
            <person name="Bossers A."/>
            <person name="Mateman C."/>
            <person name="Pijl A.S."/>
            <person name="de Ridder D."/>
            <person name="Groenen M.A."/>
            <person name="Visser M.E."/>
            <person name="Megens H.J."/>
        </authorList>
    </citation>
    <scope>NUCLEOTIDE SEQUENCE [LARGE SCALE GENOMIC DNA]</scope>
    <source>
        <strain evidence="2">WM2013NL</strain>
        <tissue evidence="2">Head and thorax</tissue>
    </source>
</reference>
<evidence type="ECO:0000256" key="1">
    <source>
        <dbReference type="SAM" id="Phobius"/>
    </source>
</evidence>
<sequence>MVKCYRKTVSLSDLWVSCNEKLSDFHASSWQRGDSPIPLLVVRLILAAVAVGLLTWSLVEAPSPYWLVYLTNWGLLLVTMLMLSGVLVSWMAVTKTPHDSNELPWYSSMYWLFFNISIPTALLITALYWILLYDP</sequence>
<feature type="transmembrane region" description="Helical" evidence="1">
    <location>
        <begin position="110"/>
        <end position="131"/>
    </location>
</feature>
<protein>
    <submittedName>
        <fullName evidence="2">Rolling stone</fullName>
    </submittedName>
</protein>
<keyword evidence="1" id="KW-0472">Membrane</keyword>
<dbReference type="PANTHER" id="PTHR12242">
    <property type="entry name" value="OS02G0130600 PROTEIN-RELATED"/>
    <property type="match status" value="1"/>
</dbReference>
<keyword evidence="3" id="KW-1185">Reference proteome</keyword>
<dbReference type="EMBL" id="JTDY01008660">
    <property type="protein sequence ID" value="KOB64454.1"/>
    <property type="molecule type" value="Genomic_DNA"/>
</dbReference>
<feature type="transmembrane region" description="Helical" evidence="1">
    <location>
        <begin position="66"/>
        <end position="90"/>
    </location>
</feature>
<comment type="caution">
    <text evidence="2">The sequence shown here is derived from an EMBL/GenBank/DDBJ whole genome shotgun (WGS) entry which is preliminary data.</text>
</comment>
<evidence type="ECO:0000313" key="2">
    <source>
        <dbReference type="EMBL" id="KOB64454.1"/>
    </source>
</evidence>
<dbReference type="InterPro" id="IPR049352">
    <property type="entry name" value="Rost"/>
</dbReference>
<feature type="non-terminal residue" evidence="2">
    <location>
        <position position="135"/>
    </location>
</feature>
<dbReference type="Proteomes" id="UP000037510">
    <property type="component" value="Unassembled WGS sequence"/>
</dbReference>
<dbReference type="PANTHER" id="PTHR12242:SF1">
    <property type="entry name" value="MYND-TYPE DOMAIN-CONTAINING PROTEIN"/>
    <property type="match status" value="1"/>
</dbReference>
<dbReference type="Pfam" id="PF21534">
    <property type="entry name" value="Rost"/>
    <property type="match status" value="1"/>
</dbReference>
<accession>A0A0L7KNA2</accession>
<keyword evidence="1" id="KW-1133">Transmembrane helix</keyword>